<sequence>MSSMKTKGTLAYIDKQIATNRNEMVEIQEEISSLQILFEEKAKFRASLFAKKRNLQKVTTATKTLLGLDIDMATNRFLTEMGQKLLTPKEEEEK</sequence>
<comment type="caution">
    <text evidence="1">The sequence shown here is derived from an EMBL/GenBank/DDBJ whole genome shotgun (WGS) entry which is preliminary data.</text>
</comment>
<keyword evidence="2" id="KW-1185">Reference proteome</keyword>
<reference evidence="1 2" key="1">
    <citation type="submission" date="2023-04" db="EMBL/GenBank/DDBJ databases">
        <title>Colletotrichum tabacum stain YC1 causing leaf anthracnose on Nicotiana tabacum(L.) cv.</title>
        <authorList>
            <person name="Ji Z."/>
            <person name="Wang M."/>
            <person name="Zhang J."/>
            <person name="Wang N."/>
            <person name="Zhou Z."/>
        </authorList>
    </citation>
    <scope>NUCLEOTIDE SEQUENCE [LARGE SCALE GENOMIC DNA]</scope>
    <source>
        <strain evidence="1 2">YC1</strain>
    </source>
</reference>
<evidence type="ECO:0000313" key="2">
    <source>
        <dbReference type="Proteomes" id="UP001327957"/>
    </source>
</evidence>
<proteinExistence type="predicted"/>
<gene>
    <name evidence="1" type="ORF">QIS74_09343</name>
</gene>
<organism evidence="1 2">
    <name type="scientific">Colletotrichum tabaci</name>
    <dbReference type="NCBI Taxonomy" id="1209068"/>
    <lineage>
        <taxon>Eukaryota</taxon>
        <taxon>Fungi</taxon>
        <taxon>Dikarya</taxon>
        <taxon>Ascomycota</taxon>
        <taxon>Pezizomycotina</taxon>
        <taxon>Sordariomycetes</taxon>
        <taxon>Hypocreomycetidae</taxon>
        <taxon>Glomerellales</taxon>
        <taxon>Glomerellaceae</taxon>
        <taxon>Colletotrichum</taxon>
        <taxon>Colletotrichum destructivum species complex</taxon>
    </lineage>
</organism>
<dbReference type="EMBL" id="JASAOK010000044">
    <property type="protein sequence ID" value="KAK6213341.1"/>
    <property type="molecule type" value="Genomic_DNA"/>
</dbReference>
<dbReference type="Proteomes" id="UP001327957">
    <property type="component" value="Unassembled WGS sequence"/>
</dbReference>
<name>A0AAV9T491_9PEZI</name>
<protein>
    <submittedName>
        <fullName evidence="1">Uncharacterized protein</fullName>
    </submittedName>
</protein>
<evidence type="ECO:0000313" key="1">
    <source>
        <dbReference type="EMBL" id="KAK6213341.1"/>
    </source>
</evidence>
<accession>A0AAV9T491</accession>
<dbReference type="AlphaFoldDB" id="A0AAV9T491"/>